<dbReference type="EMBL" id="ATMH01004657">
    <property type="protein sequence ID" value="EPY29235.1"/>
    <property type="molecule type" value="Genomic_DNA"/>
</dbReference>
<dbReference type="Proteomes" id="UP000015354">
    <property type="component" value="Unassembled WGS sequence"/>
</dbReference>
<evidence type="ECO:0000313" key="2">
    <source>
        <dbReference type="EMBL" id="EPY29235.1"/>
    </source>
</evidence>
<dbReference type="AlphaFoldDB" id="S9W010"/>
<keyword evidence="3" id="KW-1185">Reference proteome</keyword>
<feature type="region of interest" description="Disordered" evidence="1">
    <location>
        <begin position="48"/>
        <end position="97"/>
    </location>
</feature>
<organism evidence="2 3">
    <name type="scientific">Strigomonas culicis</name>
    <dbReference type="NCBI Taxonomy" id="28005"/>
    <lineage>
        <taxon>Eukaryota</taxon>
        <taxon>Discoba</taxon>
        <taxon>Euglenozoa</taxon>
        <taxon>Kinetoplastea</taxon>
        <taxon>Metakinetoplastina</taxon>
        <taxon>Trypanosomatida</taxon>
        <taxon>Trypanosomatidae</taxon>
        <taxon>Strigomonadinae</taxon>
        <taxon>Strigomonas</taxon>
    </lineage>
</organism>
<proteinExistence type="predicted"/>
<evidence type="ECO:0000313" key="3">
    <source>
        <dbReference type="Proteomes" id="UP000015354"/>
    </source>
</evidence>
<dbReference type="OrthoDB" id="258081at2759"/>
<sequence>MNESVEDLQLVISVFKKLLGASPDSTLRHDQLDPLVVRLERVAASLSAATQQKGTNNTSSLDAAAENVASPTRRTAKKADPRGVGASSKTGNVLPNRATKVVTKPSALIARPVPRESAPTDHLMISKGVARSLTCTLYNILEGTVRLVRGTSGSIFIRRDDDMLSIVNVNATLSFPPQLVNHRCLGSLDMDVMSSGIALNRRVNSGAPSHAVPLLIFPVYAISSLEAARGDAMATIHIEKASRVGSFDVSDEGMLYHAACIVGELFSRVPQMDWVEHFYDPVTQHIIAPFDPQKSVRLPPLKASGDGVSEDSAVHAELMKKITASPKEALVKREALPLSHTMKAVVQGLSPTPTLREVGVYLENMQDSWKKGVTNTVKMAEEDRSSQVEMKILRRQLLDTQGKLDTATEQLRLYQLNTDDYKTEYGGLREELNAYLHRKEN</sequence>
<reference evidence="2 3" key="1">
    <citation type="journal article" date="2013" name="PLoS ONE">
        <title>Predicting the Proteins of Angomonas deanei, Strigomonas culicis and Their Respective Endosymbionts Reveals New Aspects of the Trypanosomatidae Family.</title>
        <authorList>
            <person name="Motta M.C."/>
            <person name="Martins A.C."/>
            <person name="de Souza S.S."/>
            <person name="Catta-Preta C.M."/>
            <person name="Silva R."/>
            <person name="Klein C.C."/>
            <person name="de Almeida L.G."/>
            <person name="de Lima Cunha O."/>
            <person name="Ciapina L.P."/>
            <person name="Brocchi M."/>
            <person name="Colabardini A.C."/>
            <person name="de Araujo Lima B."/>
            <person name="Machado C.R."/>
            <person name="de Almeida Soares C.M."/>
            <person name="Probst C.M."/>
            <person name="de Menezes C.B."/>
            <person name="Thompson C.E."/>
            <person name="Bartholomeu D.C."/>
            <person name="Gradia D.F."/>
            <person name="Pavoni D.P."/>
            <person name="Grisard E.C."/>
            <person name="Fantinatti-Garboggini F."/>
            <person name="Marchini F.K."/>
            <person name="Rodrigues-Luiz G.F."/>
            <person name="Wagner G."/>
            <person name="Goldman G.H."/>
            <person name="Fietto J.L."/>
            <person name="Elias M.C."/>
            <person name="Goldman M.H."/>
            <person name="Sagot M.F."/>
            <person name="Pereira M."/>
            <person name="Stoco P.H."/>
            <person name="de Mendonca-Neto R.P."/>
            <person name="Teixeira S.M."/>
            <person name="Maciel T.E."/>
            <person name="de Oliveira Mendes T.A."/>
            <person name="Urmenyi T.P."/>
            <person name="de Souza W."/>
            <person name="Schenkman S."/>
            <person name="de Vasconcelos A.T."/>
        </authorList>
    </citation>
    <scope>NUCLEOTIDE SEQUENCE [LARGE SCALE GENOMIC DNA]</scope>
</reference>
<gene>
    <name evidence="2" type="ORF">STCU_04657</name>
</gene>
<name>S9W010_9TRYP</name>
<feature type="compositionally biased region" description="Polar residues" evidence="1">
    <location>
        <begin position="48"/>
        <end position="61"/>
    </location>
</feature>
<accession>S9W010</accession>
<comment type="caution">
    <text evidence="2">The sequence shown here is derived from an EMBL/GenBank/DDBJ whole genome shotgun (WGS) entry which is preliminary data.</text>
</comment>
<protein>
    <submittedName>
        <fullName evidence="2">Uncharacterized protein</fullName>
    </submittedName>
</protein>
<evidence type="ECO:0000256" key="1">
    <source>
        <dbReference type="SAM" id="MobiDB-lite"/>
    </source>
</evidence>